<feature type="region of interest" description="Disordered" evidence="1">
    <location>
        <begin position="136"/>
        <end position="160"/>
    </location>
</feature>
<dbReference type="InterPro" id="IPR040244">
    <property type="entry name" value="EDR4-like"/>
</dbReference>
<dbReference type="InterPro" id="IPR021480">
    <property type="entry name" value="Zinc_ribbon_12"/>
</dbReference>
<dbReference type="EMBL" id="JBBPBN010000019">
    <property type="protein sequence ID" value="KAK9018570.1"/>
    <property type="molecule type" value="Genomic_DNA"/>
</dbReference>
<feature type="compositionally biased region" description="Polar residues" evidence="1">
    <location>
        <begin position="691"/>
        <end position="707"/>
    </location>
</feature>
<sequence>MAESTKVRLVRCPKCENLLPELADYSIYQCGGCGAVLRAKIRNCEPETFSEKSEEDRLGRVSTKSQILPDKDIVDSSDTSVADGKSNAGSLRWDERDTDMDCTDISRKEPKIVADTCSVAEGNNISMNKDKIVSSIGREHEDSDSVFGHASGSQRPGQISDWQAGKHEEMDGFLRIPRTVVGDVRFSTSNLSGEGPSNRHLDSLYGYIESLQAQTDQDGSGRILLEEDRAMLLRKLDELKEQLSRSCVLIDKPKEKVAVDRRVAPPVSYDGADSWFPNGSSGSQKPPLPFYGLDKHAARAEHSYFSHFPEPLVYPVGNEMTQHALYPPMHNSNYAPAYGNAFEPQVLRRTSHQLPGAYQRQPPHPYFPRENIESNHDPFMPYPQSSMLHHASCSCLHCYKKHQQVPAPVPPSAFGNRRFPDMPSNPVYRIESPGTFSSRTAMPPPLDVHGTQTHARLPDTSSNIGGFVWGPPQRMVLARGGRRVCPIAGGAPFITCNNCFELLQIPRKMHLVVKNEYKFRCGACSTVINFNITNKSHVLHDYAKMKGFSMEADDISKEVLNDCSSHFHGHKNRISANFSSDDYDHSGYEFQSMDREPVAVPTDQALNSVRPQEMQSIHSSSPSISEDENSQDILLASREEVNSVQQPIKSILSRPPAGSPLQEHFDYSTNNLAVNRFGDGNRSSPSDRENVLSNKATTRQSSFSEASLPTEMEVPSNEYSNTGISQDSGDATSQIGKGNRSSHSDQEIVLSKKAITRQNSFDEASLPTEMEVTCNEYSNTGISQDSGDATREYDQLKMAKGGETCLANTVKKNFKDSSKFNQTEEQGESNVSVNGHPLPERVVKKAEKMAGPIRPGNYWYDFRAGFWGVLGGPCLGIIHPGIEEFSQSMPENCAGGMTGVFVNGRELHQKDLELLASRGLPTDRDRFYTVEISGKVLDEDTGEELHSLGRLAPTVEKTKRGFGMKVPRAAA</sequence>
<evidence type="ECO:0000259" key="3">
    <source>
        <dbReference type="Pfam" id="PF22910"/>
    </source>
</evidence>
<reference evidence="4 5" key="1">
    <citation type="journal article" date="2024" name="G3 (Bethesda)">
        <title>Genome assembly of Hibiscus sabdariffa L. provides insights into metabolisms of medicinal natural products.</title>
        <authorList>
            <person name="Kim T."/>
        </authorList>
    </citation>
    <scope>NUCLEOTIDE SEQUENCE [LARGE SCALE GENOMIC DNA]</scope>
    <source>
        <strain evidence="4">TK-2024</strain>
        <tissue evidence="4">Old leaves</tissue>
    </source>
</reference>
<protein>
    <recommendedName>
        <fullName evidence="6">Zinc-ribbon domain-containing protein</fullName>
    </recommendedName>
</protein>
<evidence type="ECO:0000256" key="1">
    <source>
        <dbReference type="SAM" id="MobiDB-lite"/>
    </source>
</evidence>
<accession>A0ABR2RZY0</accession>
<feature type="region of interest" description="Disordered" evidence="1">
    <location>
        <begin position="672"/>
        <end position="746"/>
    </location>
</feature>
<dbReference type="PANTHER" id="PTHR31105:SF58">
    <property type="entry name" value="G-LIKE PROTEIN, PUTATIVE (DUF3133)-RELATED"/>
    <property type="match status" value="1"/>
</dbReference>
<feature type="compositionally biased region" description="Polar residues" evidence="1">
    <location>
        <begin position="151"/>
        <end position="160"/>
    </location>
</feature>
<feature type="compositionally biased region" description="Polar residues" evidence="1">
    <location>
        <begin position="717"/>
        <end position="741"/>
    </location>
</feature>
<dbReference type="Proteomes" id="UP001396334">
    <property type="component" value="Unassembled WGS sequence"/>
</dbReference>
<comment type="caution">
    <text evidence="4">The sequence shown here is derived from an EMBL/GenBank/DDBJ whole genome shotgun (WGS) entry which is preliminary data.</text>
</comment>
<dbReference type="Pfam" id="PF11331">
    <property type="entry name" value="Zn_ribbon_12"/>
    <property type="match status" value="1"/>
</dbReference>
<gene>
    <name evidence="4" type="ORF">V6N11_001541</name>
</gene>
<organism evidence="4 5">
    <name type="scientific">Hibiscus sabdariffa</name>
    <name type="common">roselle</name>
    <dbReference type="NCBI Taxonomy" id="183260"/>
    <lineage>
        <taxon>Eukaryota</taxon>
        <taxon>Viridiplantae</taxon>
        <taxon>Streptophyta</taxon>
        <taxon>Embryophyta</taxon>
        <taxon>Tracheophyta</taxon>
        <taxon>Spermatophyta</taxon>
        <taxon>Magnoliopsida</taxon>
        <taxon>eudicotyledons</taxon>
        <taxon>Gunneridae</taxon>
        <taxon>Pentapetalae</taxon>
        <taxon>rosids</taxon>
        <taxon>malvids</taxon>
        <taxon>Malvales</taxon>
        <taxon>Malvaceae</taxon>
        <taxon>Malvoideae</taxon>
        <taxon>Hibiscus</taxon>
    </lineage>
</organism>
<feature type="domain" description="Probable zinc-ribbon" evidence="2">
    <location>
        <begin position="488"/>
        <end position="532"/>
    </location>
</feature>
<feature type="domain" description="Enhanced disease resistance 4-like N-terminal" evidence="3">
    <location>
        <begin position="6"/>
        <end position="39"/>
    </location>
</feature>
<dbReference type="PANTHER" id="PTHR31105">
    <property type="entry name" value="EXTRA-LARGE G-PROTEIN-LIKE"/>
    <property type="match status" value="1"/>
</dbReference>
<dbReference type="Pfam" id="PF22910">
    <property type="entry name" value="EDR4-like_1st"/>
    <property type="match status" value="1"/>
</dbReference>
<keyword evidence="5" id="KW-1185">Reference proteome</keyword>
<name>A0ABR2RZY0_9ROSI</name>
<feature type="region of interest" description="Disordered" evidence="1">
    <location>
        <begin position="69"/>
        <end position="93"/>
    </location>
</feature>
<evidence type="ECO:0000259" key="2">
    <source>
        <dbReference type="Pfam" id="PF11331"/>
    </source>
</evidence>
<evidence type="ECO:0008006" key="6">
    <source>
        <dbReference type="Google" id="ProtNLM"/>
    </source>
</evidence>
<dbReference type="InterPro" id="IPR055126">
    <property type="entry name" value="EDR4-like_N"/>
</dbReference>
<proteinExistence type="predicted"/>
<feature type="region of interest" description="Disordered" evidence="1">
    <location>
        <begin position="610"/>
        <end position="630"/>
    </location>
</feature>
<evidence type="ECO:0000313" key="4">
    <source>
        <dbReference type="EMBL" id="KAK9018570.1"/>
    </source>
</evidence>
<evidence type="ECO:0000313" key="5">
    <source>
        <dbReference type="Proteomes" id="UP001396334"/>
    </source>
</evidence>